<evidence type="ECO:0000256" key="4">
    <source>
        <dbReference type="ARBA" id="ARBA00022833"/>
    </source>
</evidence>
<dbReference type="InterPro" id="IPR055438">
    <property type="entry name" value="AstE_AspA_cat"/>
</dbReference>
<name>A0A5Q2MZ71_9FIRM</name>
<feature type="domain" description="Succinylglutamate desuccinylase/Aspartoacylase catalytic" evidence="5">
    <location>
        <begin position="32"/>
        <end position="218"/>
    </location>
</feature>
<proteinExistence type="predicted"/>
<comment type="cofactor">
    <cofactor evidence="1">
        <name>Zn(2+)</name>
        <dbReference type="ChEBI" id="CHEBI:29105"/>
    </cofactor>
</comment>
<gene>
    <name evidence="6" type="primary">astE</name>
    <name evidence="6" type="ORF">FTV88_0297</name>
</gene>
<dbReference type="GO" id="GO:0046872">
    <property type="term" value="F:metal ion binding"/>
    <property type="evidence" value="ECO:0007669"/>
    <property type="project" value="UniProtKB-KW"/>
</dbReference>
<reference evidence="7" key="1">
    <citation type="submission" date="2019-11" db="EMBL/GenBank/DDBJ databases">
        <title>Genome sequence of Heliorestis convoluta strain HH, an alkaliphilic and minimalistic phototrophic bacterium from a soda lake in Egypt.</title>
        <authorList>
            <person name="Dewey E.D."/>
            <person name="Stokes L.M."/>
            <person name="Burchell B.M."/>
            <person name="Shaffer K.N."/>
            <person name="Huntington A.M."/>
            <person name="Baker J.M."/>
            <person name="Nadendla S."/>
            <person name="Giglio M.G."/>
            <person name="Touchman J.W."/>
            <person name="Blankenship R.E."/>
            <person name="Madigan M.T."/>
            <person name="Sattley W.M."/>
        </authorList>
    </citation>
    <scope>NUCLEOTIDE SEQUENCE [LARGE SCALE GENOMIC DNA]</scope>
    <source>
        <strain evidence="7">HH</strain>
    </source>
</reference>
<dbReference type="AlphaFoldDB" id="A0A5Q2MZ71"/>
<keyword evidence="4" id="KW-0862">Zinc</keyword>
<evidence type="ECO:0000313" key="6">
    <source>
        <dbReference type="EMBL" id="QGG46476.1"/>
    </source>
</evidence>
<dbReference type="RefSeq" id="WP_153724040.1">
    <property type="nucleotide sequence ID" value="NZ_CP045875.1"/>
</dbReference>
<dbReference type="Proteomes" id="UP000366051">
    <property type="component" value="Chromosome"/>
</dbReference>
<keyword evidence="7" id="KW-1185">Reference proteome</keyword>
<dbReference type="Gene3D" id="3.40.630.10">
    <property type="entry name" value="Zn peptidases"/>
    <property type="match status" value="1"/>
</dbReference>
<dbReference type="GO" id="GO:0016788">
    <property type="term" value="F:hydrolase activity, acting on ester bonds"/>
    <property type="evidence" value="ECO:0007669"/>
    <property type="project" value="InterPro"/>
</dbReference>
<protein>
    <submittedName>
        <fullName evidence="6">Succinylglutamate desuccinylase</fullName>
        <ecNumber evidence="6">3.5.1.96</ecNumber>
    </submittedName>
</protein>
<dbReference type="Pfam" id="PF24827">
    <property type="entry name" value="AstE_AspA_cat"/>
    <property type="match status" value="1"/>
</dbReference>
<dbReference type="CDD" id="cd06253">
    <property type="entry name" value="M14_ASTE_ASPA-like"/>
    <property type="match status" value="1"/>
</dbReference>
<keyword evidence="3 6" id="KW-0378">Hydrolase</keyword>
<sequence>MEEKILTIRMPASDHFSIRKEVIGSRKFADSKRVAIIAGIHGDEFEGLYTCYLLHQQLQNLIEKNEQVLTGQVDFYPSVNSLGLGSLNRAWPFFNVDLNRQFPGTNEGHVPLQAAHALLQDLQGADLVVDIHASNRFVLELPQIRMQEHYAPRLLPLAKRSNVDLVWLHGSSTILETTLATNLNEMNIPTLVVEMGIGQRLTIGYSEQLLKGLLHLLRDLGILQIPEEQLPVLGYPRIMKDEEVWYLNAKASGLFVPEQAIFGRFVQEKEKIGRIVDPLSGKDLQIIEAPCAGLVFTLRQHPVVYEGSLLGRLATQPTDSVGGDADA</sequence>
<evidence type="ECO:0000259" key="5">
    <source>
        <dbReference type="Pfam" id="PF24827"/>
    </source>
</evidence>
<evidence type="ECO:0000256" key="2">
    <source>
        <dbReference type="ARBA" id="ARBA00022723"/>
    </source>
</evidence>
<dbReference type="EC" id="3.5.1.96" evidence="6"/>
<dbReference type="InterPro" id="IPR053138">
    <property type="entry name" value="N-alpha-Ac-DABA_deacetylase"/>
</dbReference>
<dbReference type="PANTHER" id="PTHR37326:SF1">
    <property type="entry name" value="BLL3975 PROTEIN"/>
    <property type="match status" value="1"/>
</dbReference>
<dbReference type="KEGG" id="hcv:FTV88_0297"/>
<dbReference type="EMBL" id="CP045875">
    <property type="protein sequence ID" value="QGG46476.1"/>
    <property type="molecule type" value="Genomic_DNA"/>
</dbReference>
<dbReference type="GO" id="GO:0009017">
    <property type="term" value="F:succinylglutamate desuccinylase activity"/>
    <property type="evidence" value="ECO:0007669"/>
    <property type="project" value="UniProtKB-EC"/>
</dbReference>
<keyword evidence="2" id="KW-0479">Metal-binding</keyword>
<evidence type="ECO:0000313" key="7">
    <source>
        <dbReference type="Proteomes" id="UP000366051"/>
    </source>
</evidence>
<dbReference type="SUPFAM" id="SSF53187">
    <property type="entry name" value="Zn-dependent exopeptidases"/>
    <property type="match status" value="1"/>
</dbReference>
<evidence type="ECO:0000256" key="3">
    <source>
        <dbReference type="ARBA" id="ARBA00022801"/>
    </source>
</evidence>
<accession>A0A5Q2MZ71</accession>
<dbReference type="PANTHER" id="PTHR37326">
    <property type="entry name" value="BLL3975 PROTEIN"/>
    <property type="match status" value="1"/>
</dbReference>
<organism evidence="6 7">
    <name type="scientific">Heliorestis convoluta</name>
    <dbReference type="NCBI Taxonomy" id="356322"/>
    <lineage>
        <taxon>Bacteria</taxon>
        <taxon>Bacillati</taxon>
        <taxon>Bacillota</taxon>
        <taxon>Clostridia</taxon>
        <taxon>Eubacteriales</taxon>
        <taxon>Heliobacteriaceae</taxon>
        <taxon>Heliorestis</taxon>
    </lineage>
</organism>
<dbReference type="OrthoDB" id="9782876at2"/>
<evidence type="ECO:0000256" key="1">
    <source>
        <dbReference type="ARBA" id="ARBA00001947"/>
    </source>
</evidence>